<dbReference type="RefSeq" id="WP_261516941.1">
    <property type="nucleotide sequence ID" value="NZ_JAODNV010000022.1"/>
</dbReference>
<dbReference type="InterPro" id="IPR050832">
    <property type="entry name" value="Bact_Acetyltransf"/>
</dbReference>
<dbReference type="InterPro" id="IPR016181">
    <property type="entry name" value="Acyl_CoA_acyltransferase"/>
</dbReference>
<proteinExistence type="predicted"/>
<dbReference type="Proteomes" id="UP001149009">
    <property type="component" value="Unassembled WGS sequence"/>
</dbReference>
<comment type="caution">
    <text evidence="4">The sequence shown here is derived from an EMBL/GenBank/DDBJ whole genome shotgun (WGS) entry which is preliminary data.</text>
</comment>
<evidence type="ECO:0000256" key="1">
    <source>
        <dbReference type="ARBA" id="ARBA00022679"/>
    </source>
</evidence>
<dbReference type="SUPFAM" id="SSF55729">
    <property type="entry name" value="Acyl-CoA N-acyltransferases (Nat)"/>
    <property type="match status" value="1"/>
</dbReference>
<dbReference type="Pfam" id="PF00583">
    <property type="entry name" value="Acetyltransf_1"/>
    <property type="match status" value="1"/>
</dbReference>
<dbReference type="Gene3D" id="3.40.630.30">
    <property type="match status" value="1"/>
</dbReference>
<keyword evidence="1" id="KW-0808">Transferase</keyword>
<evidence type="ECO:0000313" key="5">
    <source>
        <dbReference type="Proteomes" id="UP001149009"/>
    </source>
</evidence>
<feature type="domain" description="N-acetyltransferase" evidence="3">
    <location>
        <begin position="2"/>
        <end position="153"/>
    </location>
</feature>
<dbReference type="EMBL" id="JAODNV010000022">
    <property type="protein sequence ID" value="MCT8991987.1"/>
    <property type="molecule type" value="Genomic_DNA"/>
</dbReference>
<dbReference type="PANTHER" id="PTHR43877:SF1">
    <property type="entry name" value="ACETYLTRANSFERASE"/>
    <property type="match status" value="1"/>
</dbReference>
<reference evidence="4" key="1">
    <citation type="submission" date="2022-08" db="EMBL/GenBank/DDBJ databases">
        <title>Chelativorans sichuanense sp. nov., a paraffin oil-degrading bacterium isolated from a mixture of oil-based drill cuttings and paddy soil.</title>
        <authorList>
            <person name="Yu J."/>
            <person name="Liu H."/>
            <person name="Chen Q."/>
        </authorList>
    </citation>
    <scope>NUCLEOTIDE SEQUENCE</scope>
    <source>
        <strain evidence="4">SCAU 2101</strain>
    </source>
</reference>
<accession>A0A9X3B7U3</accession>
<dbReference type="CDD" id="cd04301">
    <property type="entry name" value="NAT_SF"/>
    <property type="match status" value="1"/>
</dbReference>
<protein>
    <submittedName>
        <fullName evidence="4">GNAT family N-acetyltransferase</fullName>
    </submittedName>
</protein>
<evidence type="ECO:0000256" key="2">
    <source>
        <dbReference type="ARBA" id="ARBA00023315"/>
    </source>
</evidence>
<organism evidence="4 5">
    <name type="scientific">Chelativorans petroleitrophicus</name>
    <dbReference type="NCBI Taxonomy" id="2975484"/>
    <lineage>
        <taxon>Bacteria</taxon>
        <taxon>Pseudomonadati</taxon>
        <taxon>Pseudomonadota</taxon>
        <taxon>Alphaproteobacteria</taxon>
        <taxon>Hyphomicrobiales</taxon>
        <taxon>Phyllobacteriaceae</taxon>
        <taxon>Chelativorans</taxon>
    </lineage>
</organism>
<gene>
    <name evidence="4" type="ORF">NYR54_17120</name>
</gene>
<name>A0A9X3B7U3_9HYPH</name>
<keyword evidence="5" id="KW-1185">Reference proteome</keyword>
<dbReference type="GO" id="GO:0016747">
    <property type="term" value="F:acyltransferase activity, transferring groups other than amino-acyl groups"/>
    <property type="evidence" value="ECO:0007669"/>
    <property type="project" value="InterPro"/>
</dbReference>
<dbReference type="PROSITE" id="PS51186">
    <property type="entry name" value="GNAT"/>
    <property type="match status" value="1"/>
</dbReference>
<evidence type="ECO:0000313" key="4">
    <source>
        <dbReference type="EMBL" id="MCT8991987.1"/>
    </source>
</evidence>
<dbReference type="InterPro" id="IPR000182">
    <property type="entry name" value="GNAT_dom"/>
</dbReference>
<evidence type="ECO:0000259" key="3">
    <source>
        <dbReference type="PROSITE" id="PS51186"/>
    </source>
</evidence>
<keyword evidence="2" id="KW-0012">Acyltransferase</keyword>
<dbReference type="AlphaFoldDB" id="A0A9X3B7U3"/>
<sequence>MLRLRPPRADEGPKLTELCLRSKASHGYDEAFMAACREELTVDPGGGGLIAVADLNGECAGVAEMSLEGEKAELCKLFVDPAHHGKGVGRALFDWAREEAAERGARVLALDADPSAAAFYEKMDARMVGQSPSGSIPGRVLPRFELPLVATASA</sequence>
<dbReference type="PANTHER" id="PTHR43877">
    <property type="entry name" value="AMINOALKYLPHOSPHONATE N-ACETYLTRANSFERASE-RELATED-RELATED"/>
    <property type="match status" value="1"/>
</dbReference>